<dbReference type="EMBL" id="FOGB01000009">
    <property type="protein sequence ID" value="SEQ85383.1"/>
    <property type="molecule type" value="Genomic_DNA"/>
</dbReference>
<evidence type="ECO:0000313" key="12">
    <source>
        <dbReference type="Proteomes" id="UP000198749"/>
    </source>
</evidence>
<feature type="domain" description="Peptidase M14" evidence="10">
    <location>
        <begin position="144"/>
        <end position="425"/>
    </location>
</feature>
<dbReference type="AlphaFoldDB" id="A0A1H9JF18"/>
<evidence type="ECO:0000313" key="11">
    <source>
        <dbReference type="EMBL" id="SEQ85383.1"/>
    </source>
</evidence>
<evidence type="ECO:0000259" key="10">
    <source>
        <dbReference type="PROSITE" id="PS52035"/>
    </source>
</evidence>
<evidence type="ECO:0000256" key="4">
    <source>
        <dbReference type="ARBA" id="ARBA00022801"/>
    </source>
</evidence>
<keyword evidence="4" id="KW-0378">Hydrolase</keyword>
<feature type="chain" id="PRO_5011669242" evidence="9">
    <location>
        <begin position="24"/>
        <end position="425"/>
    </location>
</feature>
<dbReference type="Proteomes" id="UP000198749">
    <property type="component" value="Unassembled WGS sequence"/>
</dbReference>
<dbReference type="GO" id="GO:0004181">
    <property type="term" value="F:metallocarboxypeptidase activity"/>
    <property type="evidence" value="ECO:0007669"/>
    <property type="project" value="InterPro"/>
</dbReference>
<accession>A0A1H9JF18</accession>
<proteinExistence type="inferred from homology"/>
<evidence type="ECO:0000256" key="1">
    <source>
        <dbReference type="ARBA" id="ARBA00001947"/>
    </source>
</evidence>
<dbReference type="SUPFAM" id="SSF53187">
    <property type="entry name" value="Zn-dependent exopeptidases"/>
    <property type="match status" value="1"/>
</dbReference>
<sequence length="425" mass="46810">MFLRLITIIVAGLTLSIASYSVAEPEDPLSLYINTQPRQADHTVNNPTDSKVLPETKDSGAATTADSDTTDVRDKVSTAASKTPATNSPETHNSVSKSSESKSAESKNSQTEIADTHSADANRSQSRSEAKGSLSGKVTKPAPQTGPYEDVISICQQIGAKLGSVSTADCLAAKFDPPRFYSNRHLPLLEKHFPADPDTEKAPRILFLGGIHGDEYSSVSISFKWLKILQENHSGIFDWHYMPLTNPDGLLQKKSTRVNANNVDLNRNFIPAETAIDPLKHWQTYAKKRARYYPGTTPLSEPETQAIHQLIDELQPDIIVSVHAPHGILDYDGTITPPRRLGPLHLRQLGTYPGSLGNYGWFVKHIPVMTIELKHAGIMPSQHDIDRMWSDLIQWIKQRTEGDGTLLARKEAPQSGSDNGLQVRQ</sequence>
<dbReference type="RefSeq" id="WP_091359846.1">
    <property type="nucleotide sequence ID" value="NZ_AP025284.1"/>
</dbReference>
<keyword evidence="3" id="KW-0645">Protease</keyword>
<comment type="caution">
    <text evidence="7">Lacks conserved residue(s) required for the propagation of feature annotation.</text>
</comment>
<evidence type="ECO:0000256" key="2">
    <source>
        <dbReference type="ARBA" id="ARBA00005988"/>
    </source>
</evidence>
<dbReference type="STRING" id="355243.SAMN03080615_02961"/>
<dbReference type="OrthoDB" id="9779324at2"/>
<evidence type="ECO:0000256" key="8">
    <source>
        <dbReference type="SAM" id="MobiDB-lite"/>
    </source>
</evidence>
<dbReference type="PROSITE" id="PS52035">
    <property type="entry name" value="PEPTIDASE_M14"/>
    <property type="match status" value="1"/>
</dbReference>
<keyword evidence="6" id="KW-0482">Metalloprotease</keyword>
<keyword evidence="12" id="KW-1185">Reference proteome</keyword>
<comment type="similarity">
    <text evidence="2 7">Belongs to the peptidase M14 family.</text>
</comment>
<feature type="region of interest" description="Disordered" evidence="8">
    <location>
        <begin position="38"/>
        <end position="147"/>
    </location>
</feature>
<evidence type="ECO:0000256" key="6">
    <source>
        <dbReference type="ARBA" id="ARBA00023049"/>
    </source>
</evidence>
<feature type="compositionally biased region" description="Basic and acidic residues" evidence="8">
    <location>
        <begin position="114"/>
        <end position="130"/>
    </location>
</feature>
<gene>
    <name evidence="11" type="ORF">SAMN03080615_02961</name>
</gene>
<protein>
    <submittedName>
        <fullName evidence="11">Zinc carboxypeptidase</fullName>
    </submittedName>
</protein>
<reference evidence="12" key="1">
    <citation type="submission" date="2016-10" db="EMBL/GenBank/DDBJ databases">
        <authorList>
            <person name="Varghese N."/>
            <person name="Submissions S."/>
        </authorList>
    </citation>
    <scope>NUCLEOTIDE SEQUENCE [LARGE SCALE GENOMIC DNA]</scope>
    <source>
        <strain evidence="12">DSM 18887</strain>
    </source>
</reference>
<organism evidence="11 12">
    <name type="scientific">Amphritea atlantica</name>
    <dbReference type="NCBI Taxonomy" id="355243"/>
    <lineage>
        <taxon>Bacteria</taxon>
        <taxon>Pseudomonadati</taxon>
        <taxon>Pseudomonadota</taxon>
        <taxon>Gammaproteobacteria</taxon>
        <taxon>Oceanospirillales</taxon>
        <taxon>Oceanospirillaceae</taxon>
        <taxon>Amphritea</taxon>
    </lineage>
</organism>
<dbReference type="GO" id="GO:0006508">
    <property type="term" value="P:proteolysis"/>
    <property type="evidence" value="ECO:0007669"/>
    <property type="project" value="UniProtKB-KW"/>
</dbReference>
<keyword evidence="5" id="KW-0862">Zinc</keyword>
<dbReference type="InterPro" id="IPR000834">
    <property type="entry name" value="Peptidase_M14"/>
</dbReference>
<dbReference type="PANTHER" id="PTHR11705:SF143">
    <property type="entry name" value="SLL0236 PROTEIN"/>
    <property type="match status" value="1"/>
</dbReference>
<dbReference type="SMART" id="SM00631">
    <property type="entry name" value="Zn_pept"/>
    <property type="match status" value="1"/>
</dbReference>
<comment type="cofactor">
    <cofactor evidence="1">
        <name>Zn(2+)</name>
        <dbReference type="ChEBI" id="CHEBI:29105"/>
    </cofactor>
</comment>
<dbReference type="Gene3D" id="3.40.630.10">
    <property type="entry name" value="Zn peptidases"/>
    <property type="match status" value="1"/>
</dbReference>
<keyword evidence="9" id="KW-0732">Signal</keyword>
<name>A0A1H9JF18_9GAMM</name>
<evidence type="ECO:0000256" key="5">
    <source>
        <dbReference type="ARBA" id="ARBA00022833"/>
    </source>
</evidence>
<evidence type="ECO:0000256" key="7">
    <source>
        <dbReference type="PROSITE-ProRule" id="PRU01379"/>
    </source>
</evidence>
<keyword evidence="11" id="KW-0121">Carboxypeptidase</keyword>
<dbReference type="GO" id="GO:0005615">
    <property type="term" value="C:extracellular space"/>
    <property type="evidence" value="ECO:0007669"/>
    <property type="project" value="TreeGrafter"/>
</dbReference>
<feature type="compositionally biased region" description="Polar residues" evidence="8">
    <location>
        <begin position="38"/>
        <end position="49"/>
    </location>
</feature>
<evidence type="ECO:0000256" key="3">
    <source>
        <dbReference type="ARBA" id="ARBA00022670"/>
    </source>
</evidence>
<evidence type="ECO:0000256" key="9">
    <source>
        <dbReference type="SAM" id="SignalP"/>
    </source>
</evidence>
<dbReference type="GO" id="GO:0008270">
    <property type="term" value="F:zinc ion binding"/>
    <property type="evidence" value="ECO:0007669"/>
    <property type="project" value="InterPro"/>
</dbReference>
<feature type="compositionally biased region" description="Polar residues" evidence="8">
    <location>
        <begin position="78"/>
        <end position="92"/>
    </location>
</feature>
<dbReference type="Pfam" id="PF00246">
    <property type="entry name" value="Peptidase_M14"/>
    <property type="match status" value="1"/>
</dbReference>
<feature type="signal peptide" evidence="9">
    <location>
        <begin position="1"/>
        <end position="23"/>
    </location>
</feature>
<dbReference type="PANTHER" id="PTHR11705">
    <property type="entry name" value="PROTEASE FAMILY M14 CARBOXYPEPTIDASE A,B"/>
    <property type="match status" value="1"/>
</dbReference>